<gene>
    <name evidence="2" type="ORF">PsYK624_096030</name>
</gene>
<feature type="region of interest" description="Disordered" evidence="1">
    <location>
        <begin position="61"/>
        <end position="81"/>
    </location>
</feature>
<name>A0A9P3LGA4_9APHY</name>
<dbReference type="Proteomes" id="UP000703269">
    <property type="component" value="Unassembled WGS sequence"/>
</dbReference>
<comment type="caution">
    <text evidence="2">The sequence shown here is derived from an EMBL/GenBank/DDBJ whole genome shotgun (WGS) entry which is preliminary data.</text>
</comment>
<protein>
    <submittedName>
        <fullName evidence="2">Uncharacterized protein</fullName>
    </submittedName>
</protein>
<evidence type="ECO:0000256" key="1">
    <source>
        <dbReference type="SAM" id="MobiDB-lite"/>
    </source>
</evidence>
<evidence type="ECO:0000313" key="3">
    <source>
        <dbReference type="Proteomes" id="UP000703269"/>
    </source>
</evidence>
<dbReference type="EMBL" id="BPQB01000032">
    <property type="protein sequence ID" value="GJE93444.1"/>
    <property type="molecule type" value="Genomic_DNA"/>
</dbReference>
<reference evidence="2 3" key="1">
    <citation type="submission" date="2021-08" db="EMBL/GenBank/DDBJ databases">
        <title>Draft Genome Sequence of Phanerochaete sordida strain YK-624.</title>
        <authorList>
            <person name="Mori T."/>
            <person name="Dohra H."/>
            <person name="Suzuki T."/>
            <person name="Kawagishi H."/>
            <person name="Hirai H."/>
        </authorList>
    </citation>
    <scope>NUCLEOTIDE SEQUENCE [LARGE SCALE GENOMIC DNA]</scope>
    <source>
        <strain evidence="2 3">YK-624</strain>
    </source>
</reference>
<organism evidence="2 3">
    <name type="scientific">Phanerochaete sordida</name>
    <dbReference type="NCBI Taxonomy" id="48140"/>
    <lineage>
        <taxon>Eukaryota</taxon>
        <taxon>Fungi</taxon>
        <taxon>Dikarya</taxon>
        <taxon>Basidiomycota</taxon>
        <taxon>Agaricomycotina</taxon>
        <taxon>Agaricomycetes</taxon>
        <taxon>Polyporales</taxon>
        <taxon>Phanerochaetaceae</taxon>
        <taxon>Phanerochaete</taxon>
    </lineage>
</organism>
<proteinExistence type="predicted"/>
<sequence length="148" mass="16048">MNQADFPACLFGAADAAPMPCAVLCWQRLPRHFQSGLQGGNRTRERCVQCLSHRHCHLGVRGGGQTRREDHTGESPRPIIPVSTSLPAAVRELVPVAASRIHEAAPLLRKLSPATIAVPAQMQRAPEPWSARASAGQPIVLRAQTHFN</sequence>
<evidence type="ECO:0000313" key="2">
    <source>
        <dbReference type="EMBL" id="GJE93444.1"/>
    </source>
</evidence>
<accession>A0A9P3LGA4</accession>
<keyword evidence="3" id="KW-1185">Reference proteome</keyword>
<dbReference type="AlphaFoldDB" id="A0A9P3LGA4"/>